<dbReference type="Pfam" id="PF12937">
    <property type="entry name" value="F-box-like"/>
    <property type="match status" value="1"/>
</dbReference>
<protein>
    <recommendedName>
        <fullName evidence="2">F-box domain-containing protein</fullName>
    </recommendedName>
</protein>
<dbReference type="SMART" id="SM00256">
    <property type="entry name" value="FBOX"/>
    <property type="match status" value="1"/>
</dbReference>
<dbReference type="SUPFAM" id="SSF81383">
    <property type="entry name" value="F-box domain"/>
    <property type="match status" value="1"/>
</dbReference>
<feature type="domain" description="F-box" evidence="2">
    <location>
        <begin position="129"/>
        <end position="175"/>
    </location>
</feature>
<feature type="compositionally biased region" description="Low complexity" evidence="1">
    <location>
        <begin position="8"/>
        <end position="23"/>
    </location>
</feature>
<proteinExistence type="predicted"/>
<dbReference type="SUPFAM" id="SSF52047">
    <property type="entry name" value="RNI-like"/>
    <property type="match status" value="1"/>
</dbReference>
<keyword evidence="4" id="KW-1185">Reference proteome</keyword>
<evidence type="ECO:0000313" key="3">
    <source>
        <dbReference type="EMBL" id="KAA8912768.1"/>
    </source>
</evidence>
<name>A0A5J5F7B1_9PEZI</name>
<dbReference type="Proteomes" id="UP000326924">
    <property type="component" value="Unassembled WGS sequence"/>
</dbReference>
<organism evidence="3 4">
    <name type="scientific">Sphaerosporella brunnea</name>
    <dbReference type="NCBI Taxonomy" id="1250544"/>
    <lineage>
        <taxon>Eukaryota</taxon>
        <taxon>Fungi</taxon>
        <taxon>Dikarya</taxon>
        <taxon>Ascomycota</taxon>
        <taxon>Pezizomycotina</taxon>
        <taxon>Pezizomycetes</taxon>
        <taxon>Pezizales</taxon>
        <taxon>Pyronemataceae</taxon>
        <taxon>Sphaerosporella</taxon>
    </lineage>
</organism>
<dbReference type="Gene3D" id="3.80.10.10">
    <property type="entry name" value="Ribonuclease Inhibitor"/>
    <property type="match status" value="2"/>
</dbReference>
<dbReference type="SMART" id="SM00367">
    <property type="entry name" value="LRR_CC"/>
    <property type="match status" value="6"/>
</dbReference>
<comment type="caution">
    <text evidence="3">The sequence shown here is derived from an EMBL/GenBank/DDBJ whole genome shotgun (WGS) entry which is preliminary data.</text>
</comment>
<feature type="compositionally biased region" description="Polar residues" evidence="1">
    <location>
        <begin position="53"/>
        <end position="64"/>
    </location>
</feature>
<evidence type="ECO:0000313" key="4">
    <source>
        <dbReference type="Proteomes" id="UP000326924"/>
    </source>
</evidence>
<accession>A0A5J5F7B1</accession>
<dbReference type="InterPro" id="IPR032675">
    <property type="entry name" value="LRR_dom_sf"/>
</dbReference>
<dbReference type="EMBL" id="VXIS01000020">
    <property type="protein sequence ID" value="KAA8912768.1"/>
    <property type="molecule type" value="Genomic_DNA"/>
</dbReference>
<feature type="region of interest" description="Disordered" evidence="1">
    <location>
        <begin position="1"/>
        <end position="41"/>
    </location>
</feature>
<dbReference type="OrthoDB" id="550575at2759"/>
<reference evidence="3 4" key="1">
    <citation type="submission" date="2019-09" db="EMBL/GenBank/DDBJ databases">
        <title>Draft genome of the ectomycorrhizal ascomycete Sphaerosporella brunnea.</title>
        <authorList>
            <consortium name="DOE Joint Genome Institute"/>
            <person name="Benucci G.M."/>
            <person name="Marozzi G."/>
            <person name="Antonielli L."/>
            <person name="Sanchez S."/>
            <person name="Marco P."/>
            <person name="Wang X."/>
            <person name="Falini L.B."/>
            <person name="Barry K."/>
            <person name="Haridas S."/>
            <person name="Lipzen A."/>
            <person name="Labutti K."/>
            <person name="Grigoriev I.V."/>
            <person name="Murat C."/>
            <person name="Martin F."/>
            <person name="Albertini E."/>
            <person name="Donnini D."/>
            <person name="Bonito G."/>
        </authorList>
    </citation>
    <scope>NUCLEOTIDE SEQUENCE [LARGE SCALE GENOMIC DNA]</scope>
    <source>
        <strain evidence="3 4">Sb_GMNB300</strain>
    </source>
</reference>
<evidence type="ECO:0000259" key="2">
    <source>
        <dbReference type="PROSITE" id="PS50181"/>
    </source>
</evidence>
<dbReference type="PANTHER" id="PTHR13318">
    <property type="entry name" value="PARTNER OF PAIRED, ISOFORM B-RELATED"/>
    <property type="match status" value="1"/>
</dbReference>
<dbReference type="AlphaFoldDB" id="A0A5J5F7B1"/>
<dbReference type="GO" id="GO:0031146">
    <property type="term" value="P:SCF-dependent proteasomal ubiquitin-dependent protein catabolic process"/>
    <property type="evidence" value="ECO:0007669"/>
    <property type="project" value="TreeGrafter"/>
</dbReference>
<dbReference type="GO" id="GO:0019005">
    <property type="term" value="C:SCF ubiquitin ligase complex"/>
    <property type="evidence" value="ECO:0007669"/>
    <property type="project" value="TreeGrafter"/>
</dbReference>
<dbReference type="InterPro" id="IPR001810">
    <property type="entry name" value="F-box_dom"/>
</dbReference>
<dbReference type="InterPro" id="IPR006553">
    <property type="entry name" value="Leu-rich_rpt_Cys-con_subtyp"/>
</dbReference>
<evidence type="ECO:0000256" key="1">
    <source>
        <dbReference type="SAM" id="MobiDB-lite"/>
    </source>
</evidence>
<feature type="region of interest" description="Disordered" evidence="1">
    <location>
        <begin position="601"/>
        <end position="620"/>
    </location>
</feature>
<dbReference type="InterPro" id="IPR001611">
    <property type="entry name" value="Leu-rich_rpt"/>
</dbReference>
<dbReference type="PANTHER" id="PTHR13318:SF190">
    <property type="entry name" value="PARTNER OF PAIRED, ISOFORM B"/>
    <property type="match status" value="1"/>
</dbReference>
<dbReference type="PROSITE" id="PS50181">
    <property type="entry name" value="FBOX"/>
    <property type="match status" value="1"/>
</dbReference>
<gene>
    <name evidence="3" type="ORF">FN846DRAFT_897474</name>
</gene>
<dbReference type="Pfam" id="PF13516">
    <property type="entry name" value="LRR_6"/>
    <property type="match status" value="2"/>
</dbReference>
<dbReference type="InterPro" id="IPR036047">
    <property type="entry name" value="F-box-like_dom_sf"/>
</dbReference>
<feature type="region of interest" description="Disordered" evidence="1">
    <location>
        <begin position="53"/>
        <end position="74"/>
    </location>
</feature>
<dbReference type="InParanoid" id="A0A5J5F7B1"/>
<sequence length="627" mass="70318">MPRPRIFSRGNISGGSCSSGGSSNIWDTPAGRKLPEDSKSRRRRLWKHITRFTSSPTLPRSGTRTPDPKSSKRSVSCISLASGNSEELAGAALAEYDGFGYGSDSSLDLFVDCDDGSGGTAAPRYRRQGPTWEDLPDEVKVNVLSWCEPRELVQMSSVSKEFHRLCYDGQLWKTLDASEFYNRIPVGQLARLIVASGNFVRHLNLRGCVQLHKDWRLETVANACRNLLSASLEGCTFDRPIIHFIIMRNPQLVDINLSGLQAVTNSTCRMLAHSCPHIESLNVSFCTNMDGRGLRRVVEACKNLRELRACELQISEAPLMQALFKANTVERLQFGESVGITDEHIRLLVEGAEPEIDPFTDRNAAPARKLVHLDLRKCTLLTDNALRYLSGNVPNLEKLELGAVVSLTDAGLAQLLPTVPRLSELDIEECLELTNTTLFNIAKSPAASKLQDLHVSYCENMGDSGMIEVLRKCDSLWNLEVDNTQISDFTLLEATRVLRERPVTRPVTSCPTSHFGLRMVVFDCSNIRWTGVREVLNRNAEYMKTQPAQPGMIRLKCYYEYQKTVDEHTKLVLRKDVEKADRLEREWAAYMMASQEGSAGRRRRRAWGDEDDNGRRRSGRVGMCAIM</sequence>